<evidence type="ECO:0000313" key="2">
    <source>
        <dbReference type="Proteomes" id="UP001177003"/>
    </source>
</evidence>
<keyword evidence="2" id="KW-1185">Reference proteome</keyword>
<dbReference type="EMBL" id="OX465077">
    <property type="protein sequence ID" value="CAI9267256.1"/>
    <property type="molecule type" value="Genomic_DNA"/>
</dbReference>
<protein>
    <recommendedName>
        <fullName evidence="3">Protein FAR1-RELATED SEQUENCE</fullName>
    </recommendedName>
</protein>
<proteinExistence type="predicted"/>
<name>A0AA35YC53_LACSI</name>
<dbReference type="Proteomes" id="UP001177003">
    <property type="component" value="Chromosome 1"/>
</dbReference>
<gene>
    <name evidence="1" type="ORF">LSALG_LOCUS7749</name>
</gene>
<accession>A0AA35YC53</accession>
<evidence type="ECO:0000313" key="1">
    <source>
        <dbReference type="EMBL" id="CAI9267256.1"/>
    </source>
</evidence>
<reference evidence="1" key="1">
    <citation type="submission" date="2023-04" db="EMBL/GenBank/DDBJ databases">
        <authorList>
            <person name="Vijverberg K."/>
            <person name="Xiong W."/>
            <person name="Schranz E."/>
        </authorList>
    </citation>
    <scope>NUCLEOTIDE SEQUENCE</scope>
</reference>
<organism evidence="1 2">
    <name type="scientific">Lactuca saligna</name>
    <name type="common">Willowleaf lettuce</name>
    <dbReference type="NCBI Taxonomy" id="75948"/>
    <lineage>
        <taxon>Eukaryota</taxon>
        <taxon>Viridiplantae</taxon>
        <taxon>Streptophyta</taxon>
        <taxon>Embryophyta</taxon>
        <taxon>Tracheophyta</taxon>
        <taxon>Spermatophyta</taxon>
        <taxon>Magnoliopsida</taxon>
        <taxon>eudicotyledons</taxon>
        <taxon>Gunneridae</taxon>
        <taxon>Pentapetalae</taxon>
        <taxon>asterids</taxon>
        <taxon>campanulids</taxon>
        <taxon>Asterales</taxon>
        <taxon>Asteraceae</taxon>
        <taxon>Cichorioideae</taxon>
        <taxon>Cichorieae</taxon>
        <taxon>Lactucinae</taxon>
        <taxon>Lactuca</taxon>
    </lineage>
</organism>
<dbReference type="AlphaFoldDB" id="A0AA35YC53"/>
<sequence>MKKRHVDTLPSHYILPRWALNARYKVGKRSIGLKEMNNENGVSAYTLCCVRSNFNKVIVQAKDSPSEIENVNNILIKLLQDQAIRKKPILVENVSQGSCVRISQGDMIPQLSV</sequence>
<evidence type="ECO:0008006" key="3">
    <source>
        <dbReference type="Google" id="ProtNLM"/>
    </source>
</evidence>